<keyword evidence="4 7" id="KW-1133">Transmembrane helix</keyword>
<dbReference type="STRING" id="1200352.A606_07945"/>
<evidence type="ECO:0000313" key="9">
    <source>
        <dbReference type="EMBL" id="AGP31234.1"/>
    </source>
</evidence>
<proteinExistence type="inferred from homology"/>
<feature type="transmembrane region" description="Helical" evidence="7">
    <location>
        <begin position="98"/>
        <end position="120"/>
    </location>
</feature>
<comment type="subunit">
    <text evidence="7">The Tat system comprises two distinct complexes: a TatABC complex, containing multiple copies of TatA, TatB and TatC subunits, and a separate TatA complex, containing only TatA subunits. Substrates initially bind to the TatABC complex, which probably triggers association of the separate TatA complex to form the active translocon.</text>
</comment>
<dbReference type="RefSeq" id="WP_020441594.1">
    <property type="nucleotide sequence ID" value="NC_021663.1"/>
</dbReference>
<comment type="similarity">
    <text evidence="7">Belongs to the TatC family.</text>
</comment>
<comment type="subcellular location">
    <subcellularLocation>
        <location evidence="7">Cell membrane</location>
        <topology evidence="7">Multi-pass membrane protein</topology>
    </subcellularLocation>
    <subcellularLocation>
        <location evidence="1">Membrane</location>
        <topology evidence="1">Multi-pass membrane protein</topology>
    </subcellularLocation>
</comment>
<dbReference type="NCBIfam" id="TIGR00945">
    <property type="entry name" value="tatC"/>
    <property type="match status" value="1"/>
</dbReference>
<dbReference type="InterPro" id="IPR002033">
    <property type="entry name" value="TatC"/>
</dbReference>
<dbReference type="GO" id="GO:0043953">
    <property type="term" value="P:protein transport by the Tat complex"/>
    <property type="evidence" value="ECO:0007669"/>
    <property type="project" value="UniProtKB-UniRule"/>
</dbReference>
<feature type="transmembrane region" description="Helical" evidence="7">
    <location>
        <begin position="180"/>
        <end position="204"/>
    </location>
</feature>
<keyword evidence="5 7" id="KW-0811">Translocation</keyword>
<evidence type="ECO:0000256" key="5">
    <source>
        <dbReference type="ARBA" id="ARBA00023010"/>
    </source>
</evidence>
<keyword evidence="7" id="KW-0813">Transport</keyword>
<dbReference type="Pfam" id="PF00902">
    <property type="entry name" value="TatC"/>
    <property type="match status" value="1"/>
</dbReference>
<feature type="compositionally biased region" description="Low complexity" evidence="8">
    <location>
        <begin position="1"/>
        <end position="20"/>
    </location>
</feature>
<dbReference type="GO" id="GO:0009977">
    <property type="term" value="F:proton motive force dependent protein transmembrane transporter activity"/>
    <property type="evidence" value="ECO:0007669"/>
    <property type="project" value="TreeGrafter"/>
</dbReference>
<sequence>MTAAAVPTTTAPPEAAGPAAGQSVRDMPKMALSGHLKEARTRITRSALALVVGAVVAYLLSDAVLNVLRAPVLDIADSRNAAINYDSITGAFDLKLRIALYGGIVLSSPVWMYQLVAYIAPGLTRRERKYTYGFLAGVIPLFAVGCAVGVLIFPRMVELLTGFASTDDSTLLQASSYFDFVLKLVLASGVAFTLPAFLVVLNAMGILPATTIAASWRGAVIAIIVFSALVTPAADLMSMFLLAVPMVLLFLIALGIAWLHDRRMNRRLAAELKEVI</sequence>
<dbReference type="PANTHER" id="PTHR30371">
    <property type="entry name" value="SEC-INDEPENDENT PROTEIN TRANSLOCASE PROTEIN TATC"/>
    <property type="match status" value="1"/>
</dbReference>
<keyword evidence="3 7" id="KW-0653">Protein transport</keyword>
<keyword evidence="6 7" id="KW-0472">Membrane</keyword>
<dbReference type="HAMAP" id="MF_00902">
    <property type="entry name" value="TatC"/>
    <property type="match status" value="1"/>
</dbReference>
<keyword evidence="10" id="KW-1185">Reference proteome</keyword>
<gene>
    <name evidence="7" type="primary">tatC</name>
    <name evidence="9" type="ORF">A606_07945</name>
</gene>
<feature type="transmembrane region" description="Helical" evidence="7">
    <location>
        <begin position="47"/>
        <end position="68"/>
    </location>
</feature>
<dbReference type="PANTHER" id="PTHR30371:SF0">
    <property type="entry name" value="SEC-INDEPENDENT PROTEIN TRANSLOCASE PROTEIN TATC, CHLOROPLASTIC-RELATED"/>
    <property type="match status" value="1"/>
</dbReference>
<evidence type="ECO:0000256" key="7">
    <source>
        <dbReference type="HAMAP-Rule" id="MF_00902"/>
    </source>
</evidence>
<feature type="transmembrane region" description="Helical" evidence="7">
    <location>
        <begin position="216"/>
        <end position="234"/>
    </location>
</feature>
<dbReference type="PRINTS" id="PR01840">
    <property type="entry name" value="TATCFAMILY"/>
</dbReference>
<dbReference type="eggNOG" id="COG0805">
    <property type="taxonomic scope" value="Bacteria"/>
</dbReference>
<reference evidence="9 10" key="1">
    <citation type="submission" date="2012-06" db="EMBL/GenBank/DDBJ databases">
        <title>Complete genome sequence of Corynebacterium terpenotabidum Y-11 (=DSM 44721).</title>
        <authorList>
            <person name="Ruckert C."/>
            <person name="Albersmeier A."/>
            <person name="Al-Dilaimi A."/>
            <person name="Szczepanowski R."/>
            <person name="Kalinowski J."/>
        </authorList>
    </citation>
    <scope>NUCLEOTIDE SEQUENCE [LARGE SCALE GENOMIC DNA]</scope>
    <source>
        <strain evidence="9 10">Y-11</strain>
    </source>
</reference>
<feature type="region of interest" description="Disordered" evidence="8">
    <location>
        <begin position="1"/>
        <end position="23"/>
    </location>
</feature>
<dbReference type="EMBL" id="CP003696">
    <property type="protein sequence ID" value="AGP31234.1"/>
    <property type="molecule type" value="Genomic_DNA"/>
</dbReference>
<comment type="function">
    <text evidence="7">Part of the twin-arginine translocation (Tat) system that transports large folded proteins containing a characteristic twin-arginine motif in their signal peptide across membranes. Together with TatB, TatC is part of a receptor directly interacting with Tat signal peptides.</text>
</comment>
<name>S4XF82_9CORY</name>
<dbReference type="Proteomes" id="UP000014809">
    <property type="component" value="Chromosome"/>
</dbReference>
<evidence type="ECO:0000313" key="10">
    <source>
        <dbReference type="Proteomes" id="UP000014809"/>
    </source>
</evidence>
<dbReference type="GO" id="GO:0065002">
    <property type="term" value="P:intracellular protein transmembrane transport"/>
    <property type="evidence" value="ECO:0007669"/>
    <property type="project" value="TreeGrafter"/>
</dbReference>
<dbReference type="KEGG" id="cter:A606_07945"/>
<dbReference type="PATRIC" id="fig|1200352.3.peg.1616"/>
<keyword evidence="2 7" id="KW-0812">Transmembrane</keyword>
<accession>S4XF82</accession>
<evidence type="ECO:0000256" key="4">
    <source>
        <dbReference type="ARBA" id="ARBA00022989"/>
    </source>
</evidence>
<evidence type="ECO:0000256" key="8">
    <source>
        <dbReference type="SAM" id="MobiDB-lite"/>
    </source>
</evidence>
<feature type="transmembrane region" description="Helical" evidence="7">
    <location>
        <begin position="132"/>
        <end position="153"/>
    </location>
</feature>
<dbReference type="HOGENOM" id="CLU_031942_6_0_11"/>
<organism evidence="9 10">
    <name type="scientific">Corynebacterium terpenotabidum Y-11</name>
    <dbReference type="NCBI Taxonomy" id="1200352"/>
    <lineage>
        <taxon>Bacteria</taxon>
        <taxon>Bacillati</taxon>
        <taxon>Actinomycetota</taxon>
        <taxon>Actinomycetes</taxon>
        <taxon>Mycobacteriales</taxon>
        <taxon>Corynebacteriaceae</taxon>
        <taxon>Corynebacterium</taxon>
    </lineage>
</organism>
<keyword evidence="7" id="KW-1003">Cell membrane</keyword>
<dbReference type="AlphaFoldDB" id="S4XF82"/>
<evidence type="ECO:0000256" key="1">
    <source>
        <dbReference type="ARBA" id="ARBA00004141"/>
    </source>
</evidence>
<protein>
    <recommendedName>
        <fullName evidence="7">Sec-independent protein translocase protein TatC</fullName>
    </recommendedName>
</protein>
<dbReference type="GO" id="GO:0033281">
    <property type="term" value="C:TAT protein transport complex"/>
    <property type="evidence" value="ECO:0007669"/>
    <property type="project" value="UniProtKB-UniRule"/>
</dbReference>
<evidence type="ECO:0000256" key="6">
    <source>
        <dbReference type="ARBA" id="ARBA00023136"/>
    </source>
</evidence>
<evidence type="ECO:0000256" key="3">
    <source>
        <dbReference type="ARBA" id="ARBA00022927"/>
    </source>
</evidence>
<evidence type="ECO:0000256" key="2">
    <source>
        <dbReference type="ARBA" id="ARBA00022692"/>
    </source>
</evidence>
<feature type="transmembrane region" description="Helical" evidence="7">
    <location>
        <begin position="240"/>
        <end position="259"/>
    </location>
</feature>